<proteinExistence type="predicted"/>
<dbReference type="CDD" id="cd10787">
    <property type="entry name" value="LamB_YcsF_like"/>
    <property type="match status" value="1"/>
</dbReference>
<gene>
    <name evidence="1" type="ORF">SAMN05421867_10548</name>
</gene>
<evidence type="ECO:0000313" key="2">
    <source>
        <dbReference type="Proteomes" id="UP000199012"/>
    </source>
</evidence>
<accession>A0A1I0XGW2</accession>
<dbReference type="RefSeq" id="WP_090031759.1">
    <property type="nucleotide sequence ID" value="NZ_BONM01000022.1"/>
</dbReference>
<dbReference type="AlphaFoldDB" id="A0A1I0XGW2"/>
<dbReference type="Pfam" id="PF03746">
    <property type="entry name" value="LamB_YcsF"/>
    <property type="match status" value="1"/>
</dbReference>
<keyword evidence="2" id="KW-1185">Reference proteome</keyword>
<dbReference type="InterPro" id="IPR011330">
    <property type="entry name" value="Glyco_hydro/deAcase_b/a-brl"/>
</dbReference>
<dbReference type="STRING" id="988821.SAMN05421867_10548"/>
<dbReference type="OrthoDB" id="9773478at2"/>
<organism evidence="1 2">
    <name type="scientific">Cellulomonas marina</name>
    <dbReference type="NCBI Taxonomy" id="988821"/>
    <lineage>
        <taxon>Bacteria</taxon>
        <taxon>Bacillati</taxon>
        <taxon>Actinomycetota</taxon>
        <taxon>Actinomycetes</taxon>
        <taxon>Micrococcales</taxon>
        <taxon>Cellulomonadaceae</taxon>
        <taxon>Cellulomonas</taxon>
    </lineage>
</organism>
<dbReference type="EMBL" id="FOKA01000005">
    <property type="protein sequence ID" value="SFB00242.1"/>
    <property type="molecule type" value="Genomic_DNA"/>
</dbReference>
<dbReference type="PANTHER" id="PTHR30292">
    <property type="entry name" value="UNCHARACTERIZED PROTEIN YBGL-RELATED"/>
    <property type="match status" value="1"/>
</dbReference>
<name>A0A1I0XGW2_9CELL</name>
<dbReference type="Proteomes" id="UP000199012">
    <property type="component" value="Unassembled WGS sequence"/>
</dbReference>
<dbReference type="PANTHER" id="PTHR30292:SF0">
    <property type="entry name" value="5-OXOPROLINASE SUBUNIT A"/>
    <property type="match status" value="1"/>
</dbReference>
<dbReference type="NCBIfam" id="NF003816">
    <property type="entry name" value="PRK05406.1-5"/>
    <property type="match status" value="1"/>
</dbReference>
<dbReference type="SUPFAM" id="SSF88713">
    <property type="entry name" value="Glycoside hydrolase/deacetylase"/>
    <property type="match status" value="1"/>
</dbReference>
<dbReference type="GO" id="GO:0005975">
    <property type="term" value="P:carbohydrate metabolic process"/>
    <property type="evidence" value="ECO:0007669"/>
    <property type="project" value="InterPro"/>
</dbReference>
<protein>
    <submittedName>
        <fullName evidence="1">UPF0271 protein</fullName>
    </submittedName>
</protein>
<evidence type="ECO:0000313" key="1">
    <source>
        <dbReference type="EMBL" id="SFB00242.1"/>
    </source>
</evidence>
<dbReference type="NCBIfam" id="NF003814">
    <property type="entry name" value="PRK05406.1-3"/>
    <property type="match status" value="1"/>
</dbReference>
<dbReference type="Gene3D" id="3.20.20.370">
    <property type="entry name" value="Glycoside hydrolase/deacetylase"/>
    <property type="match status" value="1"/>
</dbReference>
<sequence length="263" mass="26675">MTGDGHGPVLDLNCDLGEGDGPWRGGEPVADEALLDLVTSANVAAGFHGGDDATMLATCRAAAARGVVVGAHPSYRDREGFGRRRTDVAAHVLRADLVEQLEALARHAAVAGTGVRYVKPHGALYHRVGHDPEQAGALVEAVLAVDRDLAVLAAPGSVVLDAAARAGLAVVAEAFADRGYRADGSLVPRGEPGALVGSPRRAGEQAVRLATTGTVLAVDGTSVAVSARSVCVHSDTPGAVAVASAVRAALTDAGVTLQPFRPR</sequence>
<dbReference type="InterPro" id="IPR005501">
    <property type="entry name" value="LamB/YcsF/PxpA-like"/>
</dbReference>
<reference evidence="1 2" key="1">
    <citation type="submission" date="2016-10" db="EMBL/GenBank/DDBJ databases">
        <authorList>
            <person name="de Groot N.N."/>
        </authorList>
    </citation>
    <scope>NUCLEOTIDE SEQUENCE [LARGE SCALE GENOMIC DNA]</scope>
    <source>
        <strain evidence="1 2">CGMCC 4.6945</strain>
    </source>
</reference>